<dbReference type="EMBL" id="QWGA01000007">
    <property type="protein sequence ID" value="RIJ28865.1"/>
    <property type="molecule type" value="Genomic_DNA"/>
</dbReference>
<keyword evidence="6" id="KW-0865">Zymogen</keyword>
<evidence type="ECO:0000256" key="8">
    <source>
        <dbReference type="ARBA" id="ARBA00023239"/>
    </source>
</evidence>
<evidence type="ECO:0000256" key="10">
    <source>
        <dbReference type="ARBA" id="ARBA00023317"/>
    </source>
</evidence>
<dbReference type="AlphaFoldDB" id="A0A399RG97"/>
<evidence type="ECO:0000256" key="1">
    <source>
        <dbReference type="ARBA" id="ARBA00022475"/>
    </source>
</evidence>
<keyword evidence="4" id="KW-0443">Lipid metabolism</keyword>
<organism evidence="13 14">
    <name type="scientific">Henriciella algicola</name>
    <dbReference type="NCBI Taxonomy" id="1608422"/>
    <lineage>
        <taxon>Bacteria</taxon>
        <taxon>Pseudomonadati</taxon>
        <taxon>Pseudomonadota</taxon>
        <taxon>Alphaproteobacteria</taxon>
        <taxon>Hyphomonadales</taxon>
        <taxon>Hyphomonadaceae</taxon>
        <taxon>Henriciella</taxon>
    </lineage>
</organism>
<keyword evidence="5 12" id="KW-0472">Membrane</keyword>
<keyword evidence="12" id="KW-1133">Transmembrane helix</keyword>
<gene>
    <name evidence="13" type="ORF">D1222_10845</name>
</gene>
<evidence type="ECO:0000256" key="5">
    <source>
        <dbReference type="ARBA" id="ARBA00023136"/>
    </source>
</evidence>
<keyword evidence="3" id="KW-0210">Decarboxylase</keyword>
<evidence type="ECO:0000256" key="7">
    <source>
        <dbReference type="ARBA" id="ARBA00023209"/>
    </source>
</evidence>
<evidence type="ECO:0000256" key="4">
    <source>
        <dbReference type="ARBA" id="ARBA00023098"/>
    </source>
</evidence>
<feature type="region of interest" description="Disordered" evidence="11">
    <location>
        <begin position="310"/>
        <end position="388"/>
    </location>
</feature>
<evidence type="ECO:0000256" key="2">
    <source>
        <dbReference type="ARBA" id="ARBA00022516"/>
    </source>
</evidence>
<dbReference type="InterPro" id="IPR003817">
    <property type="entry name" value="PS_Dcarbxylase"/>
</dbReference>
<evidence type="ECO:0008006" key="15">
    <source>
        <dbReference type="Google" id="ProtNLM"/>
    </source>
</evidence>
<keyword evidence="8" id="KW-0456">Lyase</keyword>
<protein>
    <recommendedName>
        <fullName evidence="15">Phosphatidylserine decarboxylase</fullName>
    </recommendedName>
</protein>
<keyword evidence="14" id="KW-1185">Reference proteome</keyword>
<dbReference type="Proteomes" id="UP000265845">
    <property type="component" value="Unassembled WGS sequence"/>
</dbReference>
<comment type="caution">
    <text evidence="13">The sequence shown here is derived from an EMBL/GenBank/DDBJ whole genome shotgun (WGS) entry which is preliminary data.</text>
</comment>
<dbReference type="OrthoDB" id="9790893at2"/>
<feature type="transmembrane region" description="Helical" evidence="12">
    <location>
        <begin position="20"/>
        <end position="39"/>
    </location>
</feature>
<accession>A0A399RG97</accession>
<feature type="compositionally biased region" description="Low complexity" evidence="11">
    <location>
        <begin position="325"/>
        <end position="335"/>
    </location>
</feature>
<dbReference type="RefSeq" id="WP_119454286.1">
    <property type="nucleotide sequence ID" value="NZ_QWGA01000007.1"/>
</dbReference>
<reference evidence="13 14" key="1">
    <citation type="submission" date="2018-08" db="EMBL/GenBank/DDBJ databases">
        <title>Henriciella mobilis sp. nov., isolated from seawater.</title>
        <authorList>
            <person name="Cheng H."/>
            <person name="Wu Y.-H."/>
            <person name="Xu X.-W."/>
            <person name="Guo L.-L."/>
        </authorList>
    </citation>
    <scope>NUCLEOTIDE SEQUENCE [LARGE SCALE GENOMIC DNA]</scope>
    <source>
        <strain evidence="13 14">CCUG67844</strain>
    </source>
</reference>
<evidence type="ECO:0000256" key="6">
    <source>
        <dbReference type="ARBA" id="ARBA00023145"/>
    </source>
</evidence>
<keyword evidence="12" id="KW-0812">Transmembrane</keyword>
<keyword evidence="2" id="KW-0444">Lipid biosynthesis</keyword>
<sequence length="388" mass="41142">MADRDASLSHKTFPWFRSGFDLEGVVGFLAAWLLGILLAMLWEPLFWLGFIPGVIILFATRTAERVTPQSVDHVTSPCDGVVVSVEETEAPEGLRMAGPAVRIRIASSPVSTNNVHAPIAGAIDRIECTEGEPKAVIAMKAESEGLARLSAVFSNDNIRAGFVFASGGLGPRLVTKSDAGDRVAKGKTVATRRLGGWCDVYIPARSPGACIVQPGRTLTGGETILWDLSLTSVASETQNDYAAQATAGSYSDNTATVATTAAAAVASPEVMPEELVEADAPVDEADLPESEAYAADSQPTPEVIPAPVEAEAEAAVQATEEDWITEPTPETLPPEVAEEVSETPDFEPDADTSSDAEGDDGEDPSTMFERLRQQARRLAGEDDDQENR</sequence>
<evidence type="ECO:0000313" key="13">
    <source>
        <dbReference type="EMBL" id="RIJ28865.1"/>
    </source>
</evidence>
<feature type="compositionally biased region" description="Acidic residues" evidence="11">
    <location>
        <begin position="336"/>
        <end position="363"/>
    </location>
</feature>
<dbReference type="PANTHER" id="PTHR35809:SF1">
    <property type="entry name" value="ARCHAETIDYLSERINE DECARBOXYLASE PROENZYME-RELATED"/>
    <property type="match status" value="1"/>
</dbReference>
<evidence type="ECO:0000256" key="12">
    <source>
        <dbReference type="SAM" id="Phobius"/>
    </source>
</evidence>
<keyword evidence="7" id="KW-0594">Phospholipid biosynthesis</keyword>
<evidence type="ECO:0000256" key="9">
    <source>
        <dbReference type="ARBA" id="ARBA00023264"/>
    </source>
</evidence>
<name>A0A399RG97_9PROT</name>
<proteinExistence type="predicted"/>
<keyword evidence="9" id="KW-1208">Phospholipid metabolism</keyword>
<evidence type="ECO:0000256" key="11">
    <source>
        <dbReference type="SAM" id="MobiDB-lite"/>
    </source>
</evidence>
<keyword evidence="10" id="KW-0670">Pyruvate</keyword>
<dbReference type="Pfam" id="PF02666">
    <property type="entry name" value="PS_Dcarbxylase"/>
    <property type="match status" value="1"/>
</dbReference>
<dbReference type="GO" id="GO:0004609">
    <property type="term" value="F:phosphatidylserine decarboxylase activity"/>
    <property type="evidence" value="ECO:0007669"/>
    <property type="project" value="InterPro"/>
</dbReference>
<dbReference type="InterPro" id="IPR033175">
    <property type="entry name" value="PSD-A"/>
</dbReference>
<evidence type="ECO:0000313" key="14">
    <source>
        <dbReference type="Proteomes" id="UP000265845"/>
    </source>
</evidence>
<dbReference type="GO" id="GO:0008654">
    <property type="term" value="P:phospholipid biosynthetic process"/>
    <property type="evidence" value="ECO:0007669"/>
    <property type="project" value="UniProtKB-KW"/>
</dbReference>
<dbReference type="PANTHER" id="PTHR35809">
    <property type="entry name" value="ARCHAETIDYLSERINE DECARBOXYLASE PROENZYME-RELATED"/>
    <property type="match status" value="1"/>
</dbReference>
<evidence type="ECO:0000256" key="3">
    <source>
        <dbReference type="ARBA" id="ARBA00022793"/>
    </source>
</evidence>
<keyword evidence="1" id="KW-1003">Cell membrane</keyword>